<feature type="domain" description="DUF4939" evidence="1">
    <location>
        <begin position="48"/>
        <end position="145"/>
    </location>
</feature>
<name>A0A9W8LUT3_9FUNG</name>
<protein>
    <recommendedName>
        <fullName evidence="1">DUF4939 domain-containing protein</fullName>
    </recommendedName>
</protein>
<accession>A0A9W8LUT3</accession>
<evidence type="ECO:0000313" key="3">
    <source>
        <dbReference type="Proteomes" id="UP001140094"/>
    </source>
</evidence>
<dbReference type="Pfam" id="PF16297">
    <property type="entry name" value="DUF4939"/>
    <property type="match status" value="1"/>
</dbReference>
<dbReference type="OrthoDB" id="5590752at2759"/>
<dbReference type="EMBL" id="JANBUO010000455">
    <property type="protein sequence ID" value="KAJ2804001.1"/>
    <property type="molecule type" value="Genomic_DNA"/>
</dbReference>
<comment type="caution">
    <text evidence="2">The sequence shown here is derived from an EMBL/GenBank/DDBJ whole genome shotgun (WGS) entry which is preliminary data.</text>
</comment>
<organism evidence="2 3">
    <name type="scientific">Coemansia guatemalensis</name>
    <dbReference type="NCBI Taxonomy" id="2761395"/>
    <lineage>
        <taxon>Eukaryota</taxon>
        <taxon>Fungi</taxon>
        <taxon>Fungi incertae sedis</taxon>
        <taxon>Zoopagomycota</taxon>
        <taxon>Kickxellomycotina</taxon>
        <taxon>Kickxellomycetes</taxon>
        <taxon>Kickxellales</taxon>
        <taxon>Kickxellaceae</taxon>
        <taxon>Coemansia</taxon>
    </lineage>
</organism>
<gene>
    <name evidence="2" type="ORF">H4R20_002675</name>
</gene>
<dbReference type="AlphaFoldDB" id="A0A9W8LUT3"/>
<reference evidence="2" key="1">
    <citation type="submission" date="2022-07" db="EMBL/GenBank/DDBJ databases">
        <title>Phylogenomic reconstructions and comparative analyses of Kickxellomycotina fungi.</title>
        <authorList>
            <person name="Reynolds N.K."/>
            <person name="Stajich J.E."/>
            <person name="Barry K."/>
            <person name="Grigoriev I.V."/>
            <person name="Crous P."/>
            <person name="Smith M.E."/>
        </authorList>
    </citation>
    <scope>NUCLEOTIDE SEQUENCE</scope>
    <source>
        <strain evidence="2">NRRL 1565</strain>
    </source>
</reference>
<proteinExistence type="predicted"/>
<evidence type="ECO:0000313" key="2">
    <source>
        <dbReference type="EMBL" id="KAJ2804001.1"/>
    </source>
</evidence>
<evidence type="ECO:0000259" key="1">
    <source>
        <dbReference type="Pfam" id="PF16297"/>
    </source>
</evidence>
<dbReference type="Proteomes" id="UP001140094">
    <property type="component" value="Unassembled WGS sequence"/>
</dbReference>
<dbReference type="InterPro" id="IPR032549">
    <property type="entry name" value="DUF4939"/>
</dbReference>
<sequence length="166" mass="18640">MEPNQQIQEAIGQLIQETGALREAQVNTAQESQAKIEMLRETFQTQLDIARAQALASRIRVPMPEPFTGQPKNLETFIHELAVYFHALAATYAREEDKVTFAATLMRGDARSWTQLRIGTDAKLPLPLNFQEFCTSVRDTFGGNDRKAASKMSDRGKVVSKLFPKI</sequence>
<keyword evidence="3" id="KW-1185">Reference proteome</keyword>